<protein>
    <submittedName>
        <fullName evidence="1">Uncharacterized protein</fullName>
    </submittedName>
</protein>
<dbReference type="EMBL" id="JBAWTH010000020">
    <property type="protein sequence ID" value="KAL2287417.1"/>
    <property type="molecule type" value="Genomic_DNA"/>
</dbReference>
<name>A0ABR4EY97_9PEZI</name>
<keyword evidence="2" id="KW-1185">Reference proteome</keyword>
<reference evidence="1 2" key="1">
    <citation type="submission" date="2024-03" db="EMBL/GenBank/DDBJ databases">
        <title>A high-quality draft genome sequence of Diaporthe vaccinii, a causative agent of upright dieback and viscid rot disease in cranberry plants.</title>
        <authorList>
            <person name="Sarrasin M."/>
            <person name="Lang B.F."/>
            <person name="Burger G."/>
        </authorList>
    </citation>
    <scope>NUCLEOTIDE SEQUENCE [LARGE SCALE GENOMIC DNA]</scope>
    <source>
        <strain evidence="1 2">IS7</strain>
    </source>
</reference>
<sequence length="77" mass="8739">MRQAIKNHQCKKVQSKVNLNKSDLKRENSKMLLSPVVDDFKIVRLCVFASSKPCRISLISPKPHSNDTDFLQGDQAL</sequence>
<proteinExistence type="predicted"/>
<organism evidence="1 2">
    <name type="scientific">Diaporthe vaccinii</name>
    <dbReference type="NCBI Taxonomy" id="105482"/>
    <lineage>
        <taxon>Eukaryota</taxon>
        <taxon>Fungi</taxon>
        <taxon>Dikarya</taxon>
        <taxon>Ascomycota</taxon>
        <taxon>Pezizomycotina</taxon>
        <taxon>Sordariomycetes</taxon>
        <taxon>Sordariomycetidae</taxon>
        <taxon>Diaporthales</taxon>
        <taxon>Diaporthaceae</taxon>
        <taxon>Diaporthe</taxon>
        <taxon>Diaporthe eres species complex</taxon>
    </lineage>
</organism>
<accession>A0ABR4EY97</accession>
<dbReference type="Proteomes" id="UP001600888">
    <property type="component" value="Unassembled WGS sequence"/>
</dbReference>
<evidence type="ECO:0000313" key="2">
    <source>
        <dbReference type="Proteomes" id="UP001600888"/>
    </source>
</evidence>
<comment type="caution">
    <text evidence="1">The sequence shown here is derived from an EMBL/GenBank/DDBJ whole genome shotgun (WGS) entry which is preliminary data.</text>
</comment>
<evidence type="ECO:0000313" key="1">
    <source>
        <dbReference type="EMBL" id="KAL2287417.1"/>
    </source>
</evidence>
<gene>
    <name evidence="1" type="ORF">FJTKL_05873</name>
</gene>